<protein>
    <submittedName>
        <fullName evidence="14">Copper resistance protein CopC</fullName>
    </submittedName>
</protein>
<name>A0ABP7HLQ9_9ACTN</name>
<feature type="region of interest" description="Disordered" evidence="9">
    <location>
        <begin position="395"/>
        <end position="418"/>
    </location>
</feature>
<dbReference type="InterPro" id="IPR008457">
    <property type="entry name" value="Cu-R_CopD_dom"/>
</dbReference>
<gene>
    <name evidence="14" type="ORF">GCM10022403_032620</name>
</gene>
<dbReference type="InterPro" id="IPR007348">
    <property type="entry name" value="CopC_dom"/>
</dbReference>
<keyword evidence="15" id="KW-1185">Reference proteome</keyword>
<dbReference type="InterPro" id="IPR014756">
    <property type="entry name" value="Ig_E-set"/>
</dbReference>
<comment type="caution">
    <text evidence="14">The sequence shown here is derived from an EMBL/GenBank/DDBJ whole genome shotgun (WGS) entry which is preliminary data.</text>
</comment>
<feature type="transmembrane region" description="Helical" evidence="10">
    <location>
        <begin position="218"/>
        <end position="240"/>
    </location>
</feature>
<evidence type="ECO:0000256" key="8">
    <source>
        <dbReference type="ARBA" id="ARBA00023136"/>
    </source>
</evidence>
<proteinExistence type="predicted"/>
<keyword evidence="3 10" id="KW-0812">Transmembrane</keyword>
<evidence type="ECO:0000256" key="3">
    <source>
        <dbReference type="ARBA" id="ARBA00022692"/>
    </source>
</evidence>
<dbReference type="SUPFAM" id="SSF81296">
    <property type="entry name" value="E set domains"/>
    <property type="match status" value="1"/>
</dbReference>
<evidence type="ECO:0000256" key="2">
    <source>
        <dbReference type="ARBA" id="ARBA00022475"/>
    </source>
</evidence>
<dbReference type="Pfam" id="PF04234">
    <property type="entry name" value="CopC"/>
    <property type="match status" value="1"/>
</dbReference>
<feature type="signal peptide" evidence="11">
    <location>
        <begin position="1"/>
        <end position="22"/>
    </location>
</feature>
<dbReference type="Gene3D" id="2.60.40.1220">
    <property type="match status" value="1"/>
</dbReference>
<evidence type="ECO:0000256" key="11">
    <source>
        <dbReference type="SAM" id="SignalP"/>
    </source>
</evidence>
<keyword evidence="7" id="KW-0186">Copper</keyword>
<organism evidence="14 15">
    <name type="scientific">Streptomyces coacervatus</name>
    <dbReference type="NCBI Taxonomy" id="647381"/>
    <lineage>
        <taxon>Bacteria</taxon>
        <taxon>Bacillati</taxon>
        <taxon>Actinomycetota</taxon>
        <taxon>Actinomycetes</taxon>
        <taxon>Kitasatosporales</taxon>
        <taxon>Streptomycetaceae</taxon>
        <taxon>Streptomyces</taxon>
    </lineage>
</organism>
<keyword evidence="2" id="KW-1003">Cell membrane</keyword>
<feature type="transmembrane region" description="Helical" evidence="10">
    <location>
        <begin position="319"/>
        <end position="337"/>
    </location>
</feature>
<evidence type="ECO:0000256" key="6">
    <source>
        <dbReference type="ARBA" id="ARBA00022989"/>
    </source>
</evidence>
<dbReference type="Proteomes" id="UP001501009">
    <property type="component" value="Unassembled WGS sequence"/>
</dbReference>
<evidence type="ECO:0000256" key="4">
    <source>
        <dbReference type="ARBA" id="ARBA00022723"/>
    </source>
</evidence>
<evidence type="ECO:0000256" key="10">
    <source>
        <dbReference type="SAM" id="Phobius"/>
    </source>
</evidence>
<feature type="domain" description="Copper resistance protein D" evidence="13">
    <location>
        <begin position="315"/>
        <end position="444"/>
    </location>
</feature>
<dbReference type="InterPro" id="IPR014755">
    <property type="entry name" value="Cu-Rt/internalin_Ig-like"/>
</dbReference>
<keyword evidence="5 11" id="KW-0732">Signal</keyword>
<comment type="subcellular location">
    <subcellularLocation>
        <location evidence="1">Cell membrane</location>
        <topology evidence="1">Multi-pass membrane protein</topology>
    </subcellularLocation>
</comment>
<accession>A0ABP7HLQ9</accession>
<keyword evidence="8 10" id="KW-0472">Membrane</keyword>
<feature type="compositionally biased region" description="Low complexity" evidence="9">
    <location>
        <begin position="402"/>
        <end position="415"/>
    </location>
</feature>
<dbReference type="PANTHER" id="PTHR34820">
    <property type="entry name" value="INNER MEMBRANE PROTEIN YEBZ"/>
    <property type="match status" value="1"/>
</dbReference>
<dbReference type="Pfam" id="PF05425">
    <property type="entry name" value="CopD"/>
    <property type="match status" value="1"/>
</dbReference>
<evidence type="ECO:0000256" key="9">
    <source>
        <dbReference type="SAM" id="MobiDB-lite"/>
    </source>
</evidence>
<feature type="transmembrane region" description="Helical" evidence="10">
    <location>
        <begin position="146"/>
        <end position="165"/>
    </location>
</feature>
<dbReference type="InterPro" id="IPR032694">
    <property type="entry name" value="CopC/D"/>
</dbReference>
<evidence type="ECO:0000256" key="7">
    <source>
        <dbReference type="ARBA" id="ARBA00023008"/>
    </source>
</evidence>
<evidence type="ECO:0000313" key="14">
    <source>
        <dbReference type="EMBL" id="GAA3796242.1"/>
    </source>
</evidence>
<sequence length="578" mass="59815">MLLGALLVLLVLGGAGTAAAHAALKATDPEDGTVLRAAPRHITLTFTESVGLLDDSFRVLDPDNRRVRTGAAQHAEGRSDTASVTLPKKLAKGTYVVAWRVVSADSHPVGGAFTFSVGKASATVASVDTGPVENPATAGLYNIARYLAYLAVALVIGTAAFVVLCRPDDRSPLHKPLVAGWWTLLAATLALLVLRAPYETGTGPATAFDASAFTRTLTSRPGLALLARLALLLITAAFAVRLRKRDAWPRPLLAAGTALAVALALTWAVSEHASAGIQVPLAMLSSVLHLLAMAVWLGGLTALLVLLQRTDLPAAAVARFSRIAFASVAVLVGTGVYQSWRGLGSWSALTGTTYGRLLLVKLAAVVLLLTAAGLSRRWTARLVTADAETAVRERVPEPVGGPPASVAEEPAVPTAGGTSRRNLRRSVLAEVAVGVVVLVITTVLSSTLPGRAAAEAAQAPVTAGGLPAASVTTIPFEVGRARGKVQITLDPGRVGDNTVQAVVFGPDGGIVTVPELRLSLTLPAQRIGPLDAKLTDQGGYWGTDSVTLPIAGTWTMKATIRTSEIDQVSVTKSVRISA</sequence>
<feature type="transmembrane region" description="Helical" evidence="10">
    <location>
        <begin position="427"/>
        <end position="448"/>
    </location>
</feature>
<dbReference type="PANTHER" id="PTHR34820:SF4">
    <property type="entry name" value="INNER MEMBRANE PROTEIN YEBZ"/>
    <property type="match status" value="1"/>
</dbReference>
<keyword evidence="6 10" id="KW-1133">Transmembrane helix</keyword>
<evidence type="ECO:0000259" key="12">
    <source>
        <dbReference type="Pfam" id="PF04234"/>
    </source>
</evidence>
<dbReference type="EMBL" id="BAABDE010000015">
    <property type="protein sequence ID" value="GAA3796242.1"/>
    <property type="molecule type" value="Genomic_DNA"/>
</dbReference>
<evidence type="ECO:0000259" key="13">
    <source>
        <dbReference type="Pfam" id="PF05425"/>
    </source>
</evidence>
<feature type="transmembrane region" description="Helical" evidence="10">
    <location>
        <begin position="177"/>
        <end position="198"/>
    </location>
</feature>
<evidence type="ECO:0000256" key="1">
    <source>
        <dbReference type="ARBA" id="ARBA00004651"/>
    </source>
</evidence>
<dbReference type="RefSeq" id="WP_345599965.1">
    <property type="nucleotide sequence ID" value="NZ_BAABDE010000015.1"/>
</dbReference>
<evidence type="ECO:0000256" key="5">
    <source>
        <dbReference type="ARBA" id="ARBA00022729"/>
    </source>
</evidence>
<keyword evidence="4" id="KW-0479">Metal-binding</keyword>
<feature type="domain" description="CopC" evidence="12">
    <location>
        <begin position="21"/>
        <end position="117"/>
    </location>
</feature>
<reference evidence="15" key="1">
    <citation type="journal article" date="2019" name="Int. J. Syst. Evol. Microbiol.">
        <title>The Global Catalogue of Microorganisms (GCM) 10K type strain sequencing project: providing services to taxonomists for standard genome sequencing and annotation.</title>
        <authorList>
            <consortium name="The Broad Institute Genomics Platform"/>
            <consortium name="The Broad Institute Genome Sequencing Center for Infectious Disease"/>
            <person name="Wu L."/>
            <person name="Ma J."/>
        </authorList>
    </citation>
    <scope>NUCLEOTIDE SEQUENCE [LARGE SCALE GENOMIC DNA]</scope>
    <source>
        <strain evidence="15">JCM 17138</strain>
    </source>
</reference>
<feature type="chain" id="PRO_5045202946" evidence="11">
    <location>
        <begin position="23"/>
        <end position="578"/>
    </location>
</feature>
<feature type="transmembrane region" description="Helical" evidence="10">
    <location>
        <begin position="252"/>
        <end position="269"/>
    </location>
</feature>
<feature type="transmembrane region" description="Helical" evidence="10">
    <location>
        <begin position="357"/>
        <end position="374"/>
    </location>
</feature>
<feature type="transmembrane region" description="Helical" evidence="10">
    <location>
        <begin position="281"/>
        <end position="307"/>
    </location>
</feature>
<evidence type="ECO:0000313" key="15">
    <source>
        <dbReference type="Proteomes" id="UP001501009"/>
    </source>
</evidence>